<dbReference type="SUPFAM" id="SSF57667">
    <property type="entry name" value="beta-beta-alpha zinc fingers"/>
    <property type="match status" value="1"/>
</dbReference>
<evidence type="ECO:0000256" key="5">
    <source>
        <dbReference type="ARBA" id="ARBA00044085"/>
    </source>
</evidence>
<keyword evidence="4" id="KW-0862">Zinc</keyword>
<comment type="caution">
    <text evidence="9">The sequence shown here is derived from an EMBL/GenBank/DDBJ whole genome shotgun (WGS) entry which is preliminary data.</text>
</comment>
<dbReference type="SMART" id="SM00355">
    <property type="entry name" value="ZnF_C2H2"/>
    <property type="match status" value="3"/>
</dbReference>
<dbReference type="Proteomes" id="UP001175001">
    <property type="component" value="Unassembled WGS sequence"/>
</dbReference>
<evidence type="ECO:0000256" key="4">
    <source>
        <dbReference type="ARBA" id="ARBA00022833"/>
    </source>
</evidence>
<evidence type="ECO:0000256" key="1">
    <source>
        <dbReference type="ARBA" id="ARBA00022723"/>
    </source>
</evidence>
<dbReference type="GO" id="GO:0000785">
    <property type="term" value="C:chromatin"/>
    <property type="evidence" value="ECO:0007669"/>
    <property type="project" value="TreeGrafter"/>
</dbReference>
<dbReference type="AlphaFoldDB" id="A0AA40CV80"/>
<evidence type="ECO:0000313" key="9">
    <source>
        <dbReference type="EMBL" id="KAK0650389.1"/>
    </source>
</evidence>
<dbReference type="EMBL" id="JAUJDW010000036">
    <property type="protein sequence ID" value="KAK0650389.1"/>
    <property type="molecule type" value="Genomic_DNA"/>
</dbReference>
<feature type="compositionally biased region" description="Low complexity" evidence="7">
    <location>
        <begin position="227"/>
        <end position="238"/>
    </location>
</feature>
<keyword evidence="3 6" id="KW-0863">Zinc-finger</keyword>
<feature type="region of interest" description="Disordered" evidence="7">
    <location>
        <begin position="220"/>
        <end position="241"/>
    </location>
</feature>
<protein>
    <recommendedName>
        <fullName evidence="5">C2H2 type master regulator of conidiophore development brlA</fullName>
    </recommendedName>
</protein>
<dbReference type="GO" id="GO:0008270">
    <property type="term" value="F:zinc ion binding"/>
    <property type="evidence" value="ECO:0007669"/>
    <property type="project" value="UniProtKB-KW"/>
</dbReference>
<feature type="domain" description="C2H2-type" evidence="8">
    <location>
        <begin position="232"/>
        <end position="259"/>
    </location>
</feature>
<keyword evidence="10" id="KW-1185">Reference proteome</keyword>
<dbReference type="PROSITE" id="PS50157">
    <property type="entry name" value="ZINC_FINGER_C2H2_2"/>
    <property type="match status" value="2"/>
</dbReference>
<evidence type="ECO:0000313" key="10">
    <source>
        <dbReference type="Proteomes" id="UP001175001"/>
    </source>
</evidence>
<keyword evidence="2" id="KW-0677">Repeat</keyword>
<sequence>MSSFHRRREETEGQPTQAWNNLAGLNQSFAAHDLPSDQHSLFTVESFDYDVDQSVCSWDNNRTFVTPPTSTCSHSNAGDFCSTTSNQFYPPTDDAWGCNRAINEYDINRDGPDPVAFDPQLDFVDDFSYVEPVSQPSYIDPTAFSGDVMDMGSCEPVLAAHPEPPKITIEDTGNMGSWLNSMYTPGLGTTDNTIPPQPGPSSMSALDVTYRPRELADDQVSESSVNTSHTSHSCRTCSKNFGNKDDLRRHQRYHDPKKHTCRICGKGFVHPKDLRRHKPTHIANRPQRPCPVDGCTTATGRPDNLKRHIQNKHPEFDIDAWTAAR</sequence>
<dbReference type="PANTHER" id="PTHR14003:SF19">
    <property type="entry name" value="YY2 TRANSCRIPTION FACTOR"/>
    <property type="match status" value="1"/>
</dbReference>
<proteinExistence type="predicted"/>
<gene>
    <name evidence="9" type="primary">ZNF596</name>
    <name evidence="9" type="ORF">DIS24_g6880</name>
</gene>
<accession>A0AA40CV80</accession>
<evidence type="ECO:0000256" key="3">
    <source>
        <dbReference type="ARBA" id="ARBA00022771"/>
    </source>
</evidence>
<dbReference type="GO" id="GO:0005667">
    <property type="term" value="C:transcription regulator complex"/>
    <property type="evidence" value="ECO:0007669"/>
    <property type="project" value="TreeGrafter"/>
</dbReference>
<dbReference type="PANTHER" id="PTHR14003">
    <property type="entry name" value="TRANSCRIPTIONAL REPRESSOR PROTEIN YY"/>
    <property type="match status" value="1"/>
</dbReference>
<dbReference type="InterPro" id="IPR036236">
    <property type="entry name" value="Znf_C2H2_sf"/>
</dbReference>
<dbReference type="GO" id="GO:0000981">
    <property type="term" value="F:DNA-binding transcription factor activity, RNA polymerase II-specific"/>
    <property type="evidence" value="ECO:0007669"/>
    <property type="project" value="TreeGrafter"/>
</dbReference>
<dbReference type="GO" id="GO:0000978">
    <property type="term" value="F:RNA polymerase II cis-regulatory region sequence-specific DNA binding"/>
    <property type="evidence" value="ECO:0007669"/>
    <property type="project" value="TreeGrafter"/>
</dbReference>
<reference evidence="9" key="1">
    <citation type="submission" date="2023-06" db="EMBL/GenBank/DDBJ databases">
        <title>Multi-omics analyses reveal the molecular pathogenesis toolkit of Lasiodiplodia hormozganensis, a cross-kingdom pathogen.</title>
        <authorList>
            <person name="Felix C."/>
            <person name="Meneses R."/>
            <person name="Goncalves M.F.M."/>
            <person name="Tilleman L."/>
            <person name="Duarte A.S."/>
            <person name="Jorrin-Novo J.V."/>
            <person name="Van De Peer Y."/>
            <person name="Deforce D."/>
            <person name="Van Nieuwerburgh F."/>
            <person name="Esteves A.C."/>
            <person name="Alves A."/>
        </authorList>
    </citation>
    <scope>NUCLEOTIDE SEQUENCE</scope>
    <source>
        <strain evidence="9">CBS 339.90</strain>
    </source>
</reference>
<evidence type="ECO:0000256" key="6">
    <source>
        <dbReference type="PROSITE-ProRule" id="PRU00042"/>
    </source>
</evidence>
<keyword evidence="1" id="KW-0479">Metal-binding</keyword>
<evidence type="ECO:0000259" key="8">
    <source>
        <dbReference type="PROSITE" id="PS50157"/>
    </source>
</evidence>
<dbReference type="Pfam" id="PF00096">
    <property type="entry name" value="zf-C2H2"/>
    <property type="match status" value="2"/>
</dbReference>
<dbReference type="PROSITE" id="PS00028">
    <property type="entry name" value="ZINC_FINGER_C2H2_1"/>
    <property type="match status" value="2"/>
</dbReference>
<name>A0AA40CV80_9PEZI</name>
<organism evidence="9 10">
    <name type="scientific">Lasiodiplodia hormozganensis</name>
    <dbReference type="NCBI Taxonomy" id="869390"/>
    <lineage>
        <taxon>Eukaryota</taxon>
        <taxon>Fungi</taxon>
        <taxon>Dikarya</taxon>
        <taxon>Ascomycota</taxon>
        <taxon>Pezizomycotina</taxon>
        <taxon>Dothideomycetes</taxon>
        <taxon>Dothideomycetes incertae sedis</taxon>
        <taxon>Botryosphaeriales</taxon>
        <taxon>Botryosphaeriaceae</taxon>
        <taxon>Lasiodiplodia</taxon>
    </lineage>
</organism>
<evidence type="ECO:0000256" key="2">
    <source>
        <dbReference type="ARBA" id="ARBA00022737"/>
    </source>
</evidence>
<dbReference type="InterPro" id="IPR013087">
    <property type="entry name" value="Znf_C2H2_type"/>
</dbReference>
<evidence type="ECO:0000256" key="7">
    <source>
        <dbReference type="SAM" id="MobiDB-lite"/>
    </source>
</evidence>
<dbReference type="Gene3D" id="3.30.160.60">
    <property type="entry name" value="Classic Zinc Finger"/>
    <property type="match status" value="1"/>
</dbReference>
<feature type="domain" description="C2H2-type" evidence="8">
    <location>
        <begin position="259"/>
        <end position="286"/>
    </location>
</feature>